<reference evidence="1 2" key="1">
    <citation type="submission" date="2017-12" db="EMBL/GenBank/DDBJ databases">
        <title>Genome sequence of the mycotoxigenic crop pathogen Fusarium proliferatum, strain ITEM 2341 from Date Palm.</title>
        <authorList>
            <person name="Almiman B.F."/>
            <person name="Shittu T.A."/>
            <person name="Muthumeenakshi S."/>
            <person name="Baroncelli R."/>
            <person name="Sreenivasaprasada S."/>
        </authorList>
    </citation>
    <scope>NUCLEOTIDE SEQUENCE [LARGE SCALE GENOMIC DNA]</scope>
    <source>
        <strain evidence="1 2">ITEM 2341</strain>
    </source>
</reference>
<organism evidence="1 2">
    <name type="scientific">Gibberella intermedia</name>
    <name type="common">Bulb rot disease fungus</name>
    <name type="synonym">Fusarium proliferatum</name>
    <dbReference type="NCBI Taxonomy" id="948311"/>
    <lineage>
        <taxon>Eukaryota</taxon>
        <taxon>Fungi</taxon>
        <taxon>Dikarya</taxon>
        <taxon>Ascomycota</taxon>
        <taxon>Pezizomycotina</taxon>
        <taxon>Sordariomycetes</taxon>
        <taxon>Hypocreomycetidae</taxon>
        <taxon>Hypocreales</taxon>
        <taxon>Nectriaceae</taxon>
        <taxon>Fusarium</taxon>
        <taxon>Fusarium fujikuroi species complex</taxon>
    </lineage>
</organism>
<dbReference type="Proteomes" id="UP000251714">
    <property type="component" value="Unassembled WGS sequence"/>
</dbReference>
<dbReference type="AlphaFoldDB" id="A0A365MM58"/>
<accession>A0A365MM58</accession>
<evidence type="ECO:0000313" key="1">
    <source>
        <dbReference type="EMBL" id="RBA09643.1"/>
    </source>
</evidence>
<protein>
    <submittedName>
        <fullName evidence="1">Uncharacterized protein</fullName>
    </submittedName>
</protein>
<dbReference type="EMBL" id="PKMI01000075">
    <property type="protein sequence ID" value="RBA09643.1"/>
    <property type="molecule type" value="Genomic_DNA"/>
</dbReference>
<name>A0A365MM58_GIBIN</name>
<gene>
    <name evidence="1" type="ORF">FPRO05_14342</name>
</gene>
<proteinExistence type="predicted"/>
<comment type="caution">
    <text evidence="1">The sequence shown here is derived from an EMBL/GenBank/DDBJ whole genome shotgun (WGS) entry which is preliminary data.</text>
</comment>
<sequence>MEQINRELSTCATDLTLQVYNLKMKLLQHTDCDCALIQEYIASEAHRYIQDLGDEKQCQQP</sequence>
<evidence type="ECO:0000313" key="2">
    <source>
        <dbReference type="Proteomes" id="UP000251714"/>
    </source>
</evidence>